<organism evidence="8 9">
    <name type="scientific">Methylomonas methanica</name>
    <dbReference type="NCBI Taxonomy" id="421"/>
    <lineage>
        <taxon>Bacteria</taxon>
        <taxon>Pseudomonadati</taxon>
        <taxon>Pseudomonadota</taxon>
        <taxon>Gammaproteobacteria</taxon>
        <taxon>Methylococcales</taxon>
        <taxon>Methylococcaceae</taxon>
        <taxon>Methylomonas</taxon>
    </lineage>
</organism>
<dbReference type="PANTHER" id="PTHR33841:SF1">
    <property type="entry name" value="DNA METHYLTRANSFERASE A"/>
    <property type="match status" value="1"/>
</dbReference>
<accession>A0A177MD90</accession>
<feature type="domain" description="MmeI-like DNA-methyltransferase" evidence="7">
    <location>
        <begin position="494"/>
        <end position="580"/>
    </location>
</feature>
<evidence type="ECO:0000259" key="6">
    <source>
        <dbReference type="Pfam" id="PF07669"/>
    </source>
</evidence>
<evidence type="ECO:0000256" key="3">
    <source>
        <dbReference type="ARBA" id="ARBA00022679"/>
    </source>
</evidence>
<dbReference type="CDD" id="cd02440">
    <property type="entry name" value="AdoMet_MTases"/>
    <property type="match status" value="1"/>
</dbReference>
<sequence length="1477" mass="166259">MKRIRKNHGALLNLPTLRLEGGLFLPDQLEKAALGKANQQTESDYRIPTGLKLKDEYSRAFQIATAQWKHFAPNLERRDLDAVQVTVKFVQELLRDVLSYQPVELISGLTIGDRNYPITALAAGSIPVVIAPHNLGLDEPDPRFAIVGSGARKKSPFQLAQEFINASTEHLWALVTNGKQLRLLRDAATLTRPSFLEFDLQDMLDGQRFAEFGMAWRLLHASRAGTSGDAIWETWRNEGQREGTRVREGLRQGVTDALLDLGIGFIEQPANESLRLDLLEGRLDKEAFFQQLLRLVYRIIFLFTVEERGVLHTDDDTKEGIAARKAYAEGYALSRLRDRCLRRRARNAFDDHWQSMRIVFRSLAHGEPRLALPALGGLFAENQCPNLDTASLSNAVLLDTVKQLRWSNISGNLAPVDYRNMGTEELGSVYESLLELVPEIDIPARQFGFVGLTSEGSTQGNARKTTGSYYTPDSLVQELIKSALDPVIEDRLSNNLENPTAALLSIKVIDPACGSGHFLLAAARRLAERLAALRAPEGAVRPQDYRHALREVISKCIFGVDRNPMAIELARTALWLEGFEEGVALSFLDHHLLCGDALIGLTDLKQLQSGIPDAAFKPLSGDDKVVCKEIAKANKDALKAFSKLKNDRNFDIAIDDAAGLSELEELENLPDSTPAQAVIKEAAYREFLQHAKEHKLGHAADLLIGAFLAPMADEQAKITTPTSQNLYLELYTDQTAAELHLVHQTERLATARRLCAEAQVLHWPLIFPQVFAKGGFDCVLGNPPWEVSQLGEEEYFSTKAPYISALSGEKRKKAIARLEIEEPRIWDEYLIAKRGYESSNNFYRESERFPLTAVGKINTYPLFAEAITQITADNGRAGFIVPTGIATDDSTKAYFGHIAQSGNLAELFDFENRDAIFPGVHRSYKFCLLTLGKAEQAKFAFFMTQTEQLADNRRCFALSAEDFSRINPNSLTCPVFRSRMDAELTRKIYQRVPVLIREARGIEPEQNPWSISFRQGLFNMTSDSHLFADSADEHKLPLYEAKMIHQFDHRWGSYRSADGEDVSGDVSLVEKQDPDFSVTPRYWVEKSEVEERLIKRDRDDNVIWRWERDWLLGFRDICRSTDERTVIASVVARVGVGHTMPLFFVETTPERTAVILGNFCSLILDFIARQKIGGTHLTYSYLKQFPFLPPDLYTETDLDFITPRVLELTYTAHDLQSWAQDLGYDGPPFTFDPDRRAQLRAELDAWYAKAYGLTRDELRYILDPADVMGDDYPSETFRVLKNNELKEFGEYRTGRLVLQEFDRMTLAEAAGKDYESLLVPPPGQQASVNYSPQGILRDQTDAKLAGFVLSMIRESASLSRQQLDWALLIACQRTSLSNLLSVPMQAALTQYYDIGMFESDRLERIQLLLRYFEDSSAIKIDRQSLIVAQPKITPDGLIIETNMPSLARALLDIGDEQLRQQEHSKTDYASLSAAKLG</sequence>
<keyword evidence="4" id="KW-0949">S-adenosyl-L-methionine</keyword>
<dbReference type="GO" id="GO:0006304">
    <property type="term" value="P:DNA modification"/>
    <property type="evidence" value="ECO:0007669"/>
    <property type="project" value="InterPro"/>
</dbReference>
<proteinExistence type="predicted"/>
<dbReference type="Proteomes" id="UP000077763">
    <property type="component" value="Unassembled WGS sequence"/>
</dbReference>
<protein>
    <recommendedName>
        <fullName evidence="1">site-specific DNA-methyltransferase (adenine-specific)</fullName>
        <ecNumber evidence="1">2.1.1.72</ecNumber>
    </recommendedName>
</protein>
<evidence type="ECO:0000256" key="5">
    <source>
        <dbReference type="ARBA" id="ARBA00047942"/>
    </source>
</evidence>
<evidence type="ECO:0000313" key="9">
    <source>
        <dbReference type="Proteomes" id="UP000077763"/>
    </source>
</evidence>
<dbReference type="PRINTS" id="PR00507">
    <property type="entry name" value="N12N6MTFRASE"/>
</dbReference>
<reference evidence="8 9" key="1">
    <citation type="submission" date="2016-03" db="EMBL/GenBank/DDBJ databases">
        <authorList>
            <person name="Ploux O."/>
        </authorList>
    </citation>
    <scope>NUCLEOTIDE SEQUENCE [LARGE SCALE GENOMIC DNA]</scope>
    <source>
        <strain evidence="8 9">R-45371</strain>
    </source>
</reference>
<dbReference type="RefSeq" id="WP_064036868.1">
    <property type="nucleotide sequence ID" value="NZ_LUUH01000054.1"/>
</dbReference>
<evidence type="ECO:0000259" key="7">
    <source>
        <dbReference type="Pfam" id="PF20473"/>
    </source>
</evidence>
<dbReference type="Pfam" id="PF07669">
    <property type="entry name" value="Eco57I"/>
    <property type="match status" value="1"/>
</dbReference>
<dbReference type="REBASE" id="164804">
    <property type="entry name" value="Mme45371ORF14310P"/>
</dbReference>
<name>A0A177MD90_METMH</name>
<gene>
    <name evidence="8" type="ORF">A1353_14310</name>
</gene>
<keyword evidence="8" id="KW-0255">Endonuclease</keyword>
<comment type="catalytic activity">
    <reaction evidence="5">
        <text>a 2'-deoxyadenosine in DNA + S-adenosyl-L-methionine = an N(6)-methyl-2'-deoxyadenosine in DNA + S-adenosyl-L-homocysteine + H(+)</text>
        <dbReference type="Rhea" id="RHEA:15197"/>
        <dbReference type="Rhea" id="RHEA-COMP:12418"/>
        <dbReference type="Rhea" id="RHEA-COMP:12419"/>
        <dbReference type="ChEBI" id="CHEBI:15378"/>
        <dbReference type="ChEBI" id="CHEBI:57856"/>
        <dbReference type="ChEBI" id="CHEBI:59789"/>
        <dbReference type="ChEBI" id="CHEBI:90615"/>
        <dbReference type="ChEBI" id="CHEBI:90616"/>
        <dbReference type="EC" id="2.1.1.72"/>
    </reaction>
</comment>
<dbReference type="PANTHER" id="PTHR33841">
    <property type="entry name" value="DNA METHYLTRANSFERASE YEEA-RELATED"/>
    <property type="match status" value="1"/>
</dbReference>
<dbReference type="GO" id="GO:0032259">
    <property type="term" value="P:methylation"/>
    <property type="evidence" value="ECO:0007669"/>
    <property type="project" value="UniProtKB-KW"/>
</dbReference>
<dbReference type="Gene3D" id="3.40.50.150">
    <property type="entry name" value="Vaccinia Virus protein VP39"/>
    <property type="match status" value="2"/>
</dbReference>
<feature type="domain" description="Type II methyltransferase M.TaqI-like" evidence="6">
    <location>
        <begin position="722"/>
        <end position="798"/>
    </location>
</feature>
<evidence type="ECO:0000313" key="8">
    <source>
        <dbReference type="EMBL" id="OAI03717.1"/>
    </source>
</evidence>
<comment type="caution">
    <text evidence="8">The sequence shown here is derived from an EMBL/GenBank/DDBJ whole genome shotgun (WGS) entry which is preliminary data.</text>
</comment>
<keyword evidence="2" id="KW-0489">Methyltransferase</keyword>
<evidence type="ECO:0000256" key="4">
    <source>
        <dbReference type="ARBA" id="ARBA00022691"/>
    </source>
</evidence>
<keyword evidence="3" id="KW-0808">Transferase</keyword>
<dbReference type="InterPro" id="IPR029063">
    <property type="entry name" value="SAM-dependent_MTases_sf"/>
</dbReference>
<keyword evidence="8" id="KW-0540">Nuclease</keyword>
<keyword evidence="8" id="KW-0378">Hydrolase</keyword>
<dbReference type="EC" id="2.1.1.72" evidence="1"/>
<evidence type="ECO:0000256" key="2">
    <source>
        <dbReference type="ARBA" id="ARBA00022603"/>
    </source>
</evidence>
<dbReference type="Pfam" id="PF20473">
    <property type="entry name" value="MmeI_Mtase"/>
    <property type="match status" value="1"/>
</dbReference>
<evidence type="ECO:0000256" key="1">
    <source>
        <dbReference type="ARBA" id="ARBA00011900"/>
    </source>
</evidence>
<dbReference type="InterPro" id="IPR050953">
    <property type="entry name" value="N4_N6_ade-DNA_methylase"/>
</dbReference>
<dbReference type="InterPro" id="IPR011639">
    <property type="entry name" value="MethylTrfase_TaqI-like_dom"/>
</dbReference>
<dbReference type="GO" id="GO:0004519">
    <property type="term" value="F:endonuclease activity"/>
    <property type="evidence" value="ECO:0007669"/>
    <property type="project" value="UniProtKB-KW"/>
</dbReference>
<dbReference type="SUPFAM" id="SSF53335">
    <property type="entry name" value="S-adenosyl-L-methionine-dependent methyltransferases"/>
    <property type="match status" value="1"/>
</dbReference>
<dbReference type="GO" id="GO:0009007">
    <property type="term" value="F:site-specific DNA-methyltransferase (adenine-specific) activity"/>
    <property type="evidence" value="ECO:0007669"/>
    <property type="project" value="UniProtKB-EC"/>
</dbReference>
<dbReference type="InterPro" id="IPR046816">
    <property type="entry name" value="MmeI_Mtase"/>
</dbReference>
<dbReference type="EMBL" id="LUUH01000054">
    <property type="protein sequence ID" value="OAI03717.1"/>
    <property type="molecule type" value="Genomic_DNA"/>
</dbReference>